<dbReference type="GO" id="GO:0005524">
    <property type="term" value="F:ATP binding"/>
    <property type="evidence" value="ECO:0007669"/>
    <property type="project" value="UniProtKB-KW"/>
</dbReference>
<dbReference type="Gene3D" id="1.10.510.10">
    <property type="entry name" value="Transferase(Phosphotransferase) domain 1"/>
    <property type="match status" value="1"/>
</dbReference>
<comment type="caution">
    <text evidence="7">The sequence shown here is derived from an EMBL/GenBank/DDBJ whole genome shotgun (WGS) entry which is preliminary data.</text>
</comment>
<organism evidence="7 8">
    <name type="scientific">Streblomastix strix</name>
    <dbReference type="NCBI Taxonomy" id="222440"/>
    <lineage>
        <taxon>Eukaryota</taxon>
        <taxon>Metamonada</taxon>
        <taxon>Preaxostyla</taxon>
        <taxon>Oxymonadida</taxon>
        <taxon>Streblomastigidae</taxon>
        <taxon>Streblomastix</taxon>
    </lineage>
</organism>
<dbReference type="SUPFAM" id="SSF56112">
    <property type="entry name" value="Protein kinase-like (PK-like)"/>
    <property type="match status" value="1"/>
</dbReference>
<dbReference type="Gene3D" id="3.30.200.20">
    <property type="entry name" value="Phosphorylase Kinase, domain 1"/>
    <property type="match status" value="1"/>
</dbReference>
<dbReference type="InterPro" id="IPR011009">
    <property type="entry name" value="Kinase-like_dom_sf"/>
</dbReference>
<reference evidence="7 8" key="1">
    <citation type="submission" date="2019-03" db="EMBL/GenBank/DDBJ databases">
        <title>Single cell metagenomics reveals metabolic interactions within the superorganism composed of flagellate Streblomastix strix and complex community of Bacteroidetes bacteria on its surface.</title>
        <authorList>
            <person name="Treitli S.C."/>
            <person name="Kolisko M."/>
            <person name="Husnik F."/>
            <person name="Keeling P."/>
            <person name="Hampl V."/>
        </authorList>
    </citation>
    <scope>NUCLEOTIDE SEQUENCE [LARGE SCALE GENOMIC DNA]</scope>
    <source>
        <strain evidence="7">ST1C</strain>
    </source>
</reference>
<dbReference type="Proteomes" id="UP000324800">
    <property type="component" value="Unassembled WGS sequence"/>
</dbReference>
<dbReference type="GO" id="GO:0004674">
    <property type="term" value="F:protein serine/threonine kinase activity"/>
    <property type="evidence" value="ECO:0007669"/>
    <property type="project" value="UniProtKB-EC"/>
</dbReference>
<evidence type="ECO:0000256" key="4">
    <source>
        <dbReference type="ARBA" id="ARBA00022777"/>
    </source>
</evidence>
<dbReference type="EMBL" id="SNRW01002254">
    <property type="protein sequence ID" value="KAA6393359.1"/>
    <property type="molecule type" value="Genomic_DNA"/>
</dbReference>
<evidence type="ECO:0000313" key="7">
    <source>
        <dbReference type="EMBL" id="KAA6393359.1"/>
    </source>
</evidence>
<dbReference type="PANTHER" id="PTHR43671">
    <property type="entry name" value="SERINE/THREONINE-PROTEIN KINASE NEK"/>
    <property type="match status" value="1"/>
</dbReference>
<dbReference type="EC" id="2.7.11.1" evidence="1"/>
<keyword evidence="5" id="KW-0067">ATP-binding</keyword>
<sequence>MVVFRLTIREIGRGKFGIVNLVEETQTQTRMASKEMNYSNGKEQQMVKTEVSTLKETYQISREHLFSSQSNDQSSSQQLKFIPIVEPLDFFLSSDKNKAYLVMEYCEGGDLHQFIEEMKKSKTQLSREDACDYIEQIASAIYLLHSVGIIHGDIKPSNVLIKDGKIKLADFGLARKLKVEKDQIEIHGGTILYLAPELLLHKTQEMKQSFKADIWAIGALLYELLELNHPYVNEKDLYKRIDRWRMLSLIYPKEPKVLPMSYPLNIRNLIKKMLIKNPAKRIAAKEILEEIKKVKSQGNQ</sequence>
<gene>
    <name evidence="7" type="ORF">EZS28_011112</name>
</gene>
<evidence type="ECO:0000259" key="6">
    <source>
        <dbReference type="PROSITE" id="PS50011"/>
    </source>
</evidence>
<keyword evidence="3" id="KW-0547">Nucleotide-binding</keyword>
<dbReference type="InterPro" id="IPR008271">
    <property type="entry name" value="Ser/Thr_kinase_AS"/>
</dbReference>
<evidence type="ECO:0000256" key="5">
    <source>
        <dbReference type="ARBA" id="ARBA00022840"/>
    </source>
</evidence>
<evidence type="ECO:0000256" key="3">
    <source>
        <dbReference type="ARBA" id="ARBA00022741"/>
    </source>
</evidence>
<dbReference type="InterPro" id="IPR050660">
    <property type="entry name" value="NEK_Ser/Thr_kinase"/>
</dbReference>
<dbReference type="OrthoDB" id="10252171at2759"/>
<evidence type="ECO:0000313" key="8">
    <source>
        <dbReference type="Proteomes" id="UP000324800"/>
    </source>
</evidence>
<protein>
    <recommendedName>
        <fullName evidence="1">non-specific serine/threonine protein kinase</fullName>
        <ecNumber evidence="1">2.7.11.1</ecNumber>
    </recommendedName>
</protein>
<evidence type="ECO:0000256" key="2">
    <source>
        <dbReference type="ARBA" id="ARBA00022679"/>
    </source>
</evidence>
<dbReference type="SMART" id="SM00220">
    <property type="entry name" value="S_TKc"/>
    <property type="match status" value="1"/>
</dbReference>
<evidence type="ECO:0000256" key="1">
    <source>
        <dbReference type="ARBA" id="ARBA00012513"/>
    </source>
</evidence>
<dbReference type="PANTHER" id="PTHR43671:SF13">
    <property type="entry name" value="SERINE_THREONINE-PROTEIN KINASE NEK2"/>
    <property type="match status" value="1"/>
</dbReference>
<keyword evidence="4 7" id="KW-0418">Kinase</keyword>
<accession>A0A5J4WG59</accession>
<dbReference type="PROSITE" id="PS00108">
    <property type="entry name" value="PROTEIN_KINASE_ST"/>
    <property type="match status" value="1"/>
</dbReference>
<dbReference type="AlphaFoldDB" id="A0A5J4WG59"/>
<keyword evidence="2" id="KW-0808">Transferase</keyword>
<dbReference type="InterPro" id="IPR000719">
    <property type="entry name" value="Prot_kinase_dom"/>
</dbReference>
<proteinExistence type="predicted"/>
<feature type="domain" description="Protein kinase" evidence="6">
    <location>
        <begin position="5"/>
        <end position="300"/>
    </location>
</feature>
<dbReference type="Pfam" id="PF00069">
    <property type="entry name" value="Pkinase"/>
    <property type="match status" value="1"/>
</dbReference>
<name>A0A5J4WG59_9EUKA</name>
<dbReference type="PROSITE" id="PS50011">
    <property type="entry name" value="PROTEIN_KINASE_DOM"/>
    <property type="match status" value="1"/>
</dbReference>